<keyword evidence="4" id="KW-0378">Hydrolase</keyword>
<keyword evidence="3" id="KW-0479">Metal-binding</keyword>
<dbReference type="EMBL" id="JAHWQX010000001">
    <property type="protein sequence ID" value="MBW3096124.1"/>
    <property type="molecule type" value="Genomic_DNA"/>
</dbReference>
<evidence type="ECO:0000259" key="7">
    <source>
        <dbReference type="PROSITE" id="PS51462"/>
    </source>
</evidence>
<dbReference type="InterPro" id="IPR000086">
    <property type="entry name" value="NUDIX_hydrolase_dom"/>
</dbReference>
<dbReference type="PROSITE" id="PS51462">
    <property type="entry name" value="NUDIX"/>
    <property type="match status" value="1"/>
</dbReference>
<dbReference type="InterPro" id="IPR045121">
    <property type="entry name" value="CoAse"/>
</dbReference>
<comment type="cofactor">
    <cofactor evidence="1">
        <name>Mn(2+)</name>
        <dbReference type="ChEBI" id="CHEBI:29035"/>
    </cofactor>
</comment>
<evidence type="ECO:0000256" key="2">
    <source>
        <dbReference type="ARBA" id="ARBA00001946"/>
    </source>
</evidence>
<protein>
    <submittedName>
        <fullName evidence="8">CoA pyrophosphatase</fullName>
    </submittedName>
</protein>
<evidence type="ECO:0000313" key="9">
    <source>
        <dbReference type="Proteomes" id="UP001430804"/>
    </source>
</evidence>
<evidence type="ECO:0000256" key="5">
    <source>
        <dbReference type="ARBA" id="ARBA00022842"/>
    </source>
</evidence>
<accession>A0ABS6WJK8</accession>
<dbReference type="CDD" id="cd03426">
    <property type="entry name" value="NUDIX_CoAse_Nudt7"/>
    <property type="match status" value="1"/>
</dbReference>
<dbReference type="PANTHER" id="PTHR12992:SF11">
    <property type="entry name" value="MITOCHONDRIAL COENZYME A DIPHOSPHATASE NUDT8"/>
    <property type="match status" value="1"/>
</dbReference>
<name>A0ABS6WJK8_9HYPH</name>
<dbReference type="NCBIfam" id="NF007980">
    <property type="entry name" value="PRK10707.1"/>
    <property type="match status" value="1"/>
</dbReference>
<comment type="caution">
    <text evidence="8">The sequence shown here is derived from an EMBL/GenBank/DDBJ whole genome shotgun (WGS) entry which is preliminary data.</text>
</comment>
<reference evidence="8" key="1">
    <citation type="submission" date="2021-07" db="EMBL/GenBank/DDBJ databases">
        <title>Pseudohoeflea marina sp. nov. a polyhydroxyalcanoate-producing bacterium.</title>
        <authorList>
            <person name="Zheng W."/>
            <person name="Yu S."/>
            <person name="Huang Y."/>
        </authorList>
    </citation>
    <scope>NUCLEOTIDE SEQUENCE</scope>
    <source>
        <strain evidence="8">DP4N28-3</strain>
    </source>
</reference>
<proteinExistence type="predicted"/>
<keyword evidence="6" id="KW-0464">Manganese</keyword>
<keyword evidence="9" id="KW-1185">Reference proteome</keyword>
<keyword evidence="5" id="KW-0460">Magnesium</keyword>
<evidence type="ECO:0000256" key="3">
    <source>
        <dbReference type="ARBA" id="ARBA00022723"/>
    </source>
</evidence>
<dbReference type="PANTHER" id="PTHR12992">
    <property type="entry name" value="NUDIX HYDROLASE"/>
    <property type="match status" value="1"/>
</dbReference>
<comment type="cofactor">
    <cofactor evidence="2">
        <name>Mg(2+)</name>
        <dbReference type="ChEBI" id="CHEBI:18420"/>
    </cofactor>
</comment>
<dbReference type="Pfam" id="PF00293">
    <property type="entry name" value="NUDIX"/>
    <property type="match status" value="1"/>
</dbReference>
<evidence type="ECO:0000313" key="8">
    <source>
        <dbReference type="EMBL" id="MBW3096124.1"/>
    </source>
</evidence>
<gene>
    <name evidence="8" type="ORF">KY465_02395</name>
</gene>
<evidence type="ECO:0000256" key="6">
    <source>
        <dbReference type="ARBA" id="ARBA00023211"/>
    </source>
</evidence>
<sequence length="221" mass="24262">MSAPCTCRFDAADFRRRAKDHHPASEIAGPGPAFLAHGDHALNRPLVRSLMSRSLRDAAVLIAVVDGADDAEGGAKVLLTRRTIKLRKHSGQVAFPGGSIDPEDASAAHAALREAQEEIGLDPAHVEIVGELPHYLAASGFSITPVLAVVRPGFSLVVNPHEVDEVFEVPLSFLMNPDNHRRESRVWEGAERHYYVIPYSRHHIWGVTAGIIRTLYERLYS</sequence>
<evidence type="ECO:0000256" key="1">
    <source>
        <dbReference type="ARBA" id="ARBA00001936"/>
    </source>
</evidence>
<evidence type="ECO:0000256" key="4">
    <source>
        <dbReference type="ARBA" id="ARBA00022801"/>
    </source>
</evidence>
<dbReference type="RefSeq" id="WP_219158061.1">
    <property type="nucleotide sequence ID" value="NZ_JAHWQX010000001.1"/>
</dbReference>
<feature type="domain" description="Nudix hydrolase" evidence="7">
    <location>
        <begin position="55"/>
        <end position="190"/>
    </location>
</feature>
<dbReference type="Proteomes" id="UP001430804">
    <property type="component" value="Unassembled WGS sequence"/>
</dbReference>
<organism evidence="8 9">
    <name type="scientific">Pseudohoeflea coraliihabitans</name>
    <dbReference type="NCBI Taxonomy" id="2860393"/>
    <lineage>
        <taxon>Bacteria</taxon>
        <taxon>Pseudomonadati</taxon>
        <taxon>Pseudomonadota</taxon>
        <taxon>Alphaproteobacteria</taxon>
        <taxon>Hyphomicrobiales</taxon>
        <taxon>Rhizobiaceae</taxon>
        <taxon>Pseudohoeflea</taxon>
    </lineage>
</organism>